<name>A0A5P8NZR7_9BACT</name>
<dbReference type="Pfam" id="PF13672">
    <property type="entry name" value="PP2C_2"/>
    <property type="match status" value="1"/>
</dbReference>
<dbReference type="InterPro" id="IPR001932">
    <property type="entry name" value="PPM-type_phosphatase-like_dom"/>
</dbReference>
<feature type="domain" description="PPM-type phosphatase" evidence="1">
    <location>
        <begin position="5"/>
        <end position="225"/>
    </location>
</feature>
<dbReference type="SMART" id="SM00332">
    <property type="entry name" value="PP2Cc"/>
    <property type="match status" value="1"/>
</dbReference>
<dbReference type="CDD" id="cd00143">
    <property type="entry name" value="PP2Cc"/>
    <property type="match status" value="1"/>
</dbReference>
<dbReference type="InterPro" id="IPR036457">
    <property type="entry name" value="PPM-type-like_dom_sf"/>
</dbReference>
<proteinExistence type="predicted"/>
<dbReference type="KEGG" id="sulg:FJR48_04085"/>
<gene>
    <name evidence="2" type="ORF">FJR48_04085</name>
</gene>
<dbReference type="Proteomes" id="UP000326944">
    <property type="component" value="Chromosome"/>
</dbReference>
<dbReference type="EMBL" id="CP043617">
    <property type="protein sequence ID" value="QFR48942.1"/>
    <property type="molecule type" value="Genomic_DNA"/>
</dbReference>
<protein>
    <submittedName>
        <fullName evidence="2">Serine/threonine-protein phosphatase</fullName>
    </submittedName>
</protein>
<dbReference type="PROSITE" id="PS51746">
    <property type="entry name" value="PPM_2"/>
    <property type="match status" value="1"/>
</dbReference>
<evidence type="ECO:0000259" key="1">
    <source>
        <dbReference type="PROSITE" id="PS51746"/>
    </source>
</evidence>
<dbReference type="SMART" id="SM00331">
    <property type="entry name" value="PP2C_SIG"/>
    <property type="match status" value="1"/>
</dbReference>
<dbReference type="Gene3D" id="3.60.40.10">
    <property type="entry name" value="PPM-type phosphatase domain"/>
    <property type="match status" value="1"/>
</dbReference>
<reference evidence="2 3" key="1">
    <citation type="submission" date="2019-09" db="EMBL/GenBank/DDBJ databases">
        <title>Sulfurimonas gotlandica sp. nov., a chemoautotrophic and psychrotolerant epsilonproteobacterium isolated from a pelagic redoxcline, and an emended description of the genus Sulfurimonas.</title>
        <authorList>
            <person name="Wang S."/>
            <person name="Jiang L."/>
            <person name="Shao S."/>
        </authorList>
    </citation>
    <scope>NUCLEOTIDE SEQUENCE [LARGE SCALE GENOMIC DNA]</scope>
    <source>
        <strain evidence="2 3">GYSZ_1</strain>
    </source>
</reference>
<sequence>MKNKSFSFTHPGHKRRVNEDSFYVNDEKGLWVVCDGMGGHEEGLFASSLATDSFSALELNSTFNDNVERILQTIHFIKQQLDKKVYTLDINDFVGTTLILLYIKDGKALCISAGDSRCYILRNDKLSLVNKDHTRDVIDAKQETRSVLTNAIFAPGDINIDIKKFTINKNDVFLLCSDGLYSYLNIKEIKHAMNLAFEGRGLNLLKTSVLSQDADDNLTGAMICVL</sequence>
<keyword evidence="3" id="KW-1185">Reference proteome</keyword>
<dbReference type="RefSeq" id="WP_152306885.1">
    <property type="nucleotide sequence ID" value="NZ_CP043617.1"/>
</dbReference>
<dbReference type="AlphaFoldDB" id="A0A5P8NZR7"/>
<dbReference type="OrthoDB" id="5496340at2"/>
<evidence type="ECO:0000313" key="2">
    <source>
        <dbReference type="EMBL" id="QFR48942.1"/>
    </source>
</evidence>
<accession>A0A5P8NZR7</accession>
<dbReference type="SUPFAM" id="SSF81606">
    <property type="entry name" value="PP2C-like"/>
    <property type="match status" value="1"/>
</dbReference>
<organism evidence="2 3">
    <name type="scientific">Sulfurimonas lithotrophica</name>
    <dbReference type="NCBI Taxonomy" id="2590022"/>
    <lineage>
        <taxon>Bacteria</taxon>
        <taxon>Pseudomonadati</taxon>
        <taxon>Campylobacterota</taxon>
        <taxon>Epsilonproteobacteria</taxon>
        <taxon>Campylobacterales</taxon>
        <taxon>Sulfurimonadaceae</taxon>
        <taxon>Sulfurimonas</taxon>
    </lineage>
</organism>
<evidence type="ECO:0000313" key="3">
    <source>
        <dbReference type="Proteomes" id="UP000326944"/>
    </source>
</evidence>